<evidence type="ECO:0000256" key="4">
    <source>
        <dbReference type="ARBA" id="ARBA00022598"/>
    </source>
</evidence>
<evidence type="ECO:0000256" key="12">
    <source>
        <dbReference type="ARBA" id="ARBA00034005"/>
    </source>
</evidence>
<dbReference type="Proteomes" id="UP000537126">
    <property type="component" value="Unassembled WGS sequence"/>
</dbReference>
<keyword evidence="5 14" id="KW-0235">DNA replication</keyword>
<dbReference type="NCBIfam" id="TIGR00575">
    <property type="entry name" value="dnlj"/>
    <property type="match status" value="1"/>
</dbReference>
<evidence type="ECO:0000313" key="16">
    <source>
        <dbReference type="EMBL" id="NIK74065.1"/>
    </source>
</evidence>
<evidence type="ECO:0000259" key="15">
    <source>
        <dbReference type="PROSITE" id="PS50172"/>
    </source>
</evidence>
<dbReference type="SUPFAM" id="SSF56091">
    <property type="entry name" value="DNA ligase/mRNA capping enzyme, catalytic domain"/>
    <property type="match status" value="1"/>
</dbReference>
<evidence type="ECO:0000256" key="10">
    <source>
        <dbReference type="ARBA" id="ARBA00023027"/>
    </source>
</evidence>
<dbReference type="FunFam" id="2.40.50.140:FF:000012">
    <property type="entry name" value="DNA ligase"/>
    <property type="match status" value="1"/>
</dbReference>
<dbReference type="SUPFAM" id="SSF50249">
    <property type="entry name" value="Nucleic acid-binding proteins"/>
    <property type="match status" value="1"/>
</dbReference>
<protein>
    <recommendedName>
        <fullName evidence="3 14">DNA ligase</fullName>
        <ecNumber evidence="2 14">6.5.1.2</ecNumber>
    </recommendedName>
    <alternativeName>
        <fullName evidence="14">Polydeoxyribonucleotide synthase [NAD(+)]</fullName>
    </alternativeName>
</protein>
<dbReference type="EC" id="6.5.1.2" evidence="2 14"/>
<dbReference type="SUPFAM" id="SSF52113">
    <property type="entry name" value="BRCT domain"/>
    <property type="match status" value="1"/>
</dbReference>
<keyword evidence="6 14" id="KW-0479">Metal-binding</keyword>
<dbReference type="PROSITE" id="PS50172">
    <property type="entry name" value="BRCT"/>
    <property type="match status" value="1"/>
</dbReference>
<keyword evidence="7 14" id="KW-0227">DNA damage</keyword>
<dbReference type="Pfam" id="PF00533">
    <property type="entry name" value="BRCT"/>
    <property type="match status" value="1"/>
</dbReference>
<evidence type="ECO:0000256" key="5">
    <source>
        <dbReference type="ARBA" id="ARBA00022705"/>
    </source>
</evidence>
<dbReference type="AlphaFoldDB" id="A0A846MRH8"/>
<feature type="binding site" evidence="14">
    <location>
        <position position="117"/>
    </location>
    <ligand>
        <name>NAD(+)</name>
        <dbReference type="ChEBI" id="CHEBI:57540"/>
    </ligand>
</feature>
<dbReference type="InterPro" id="IPR010994">
    <property type="entry name" value="RuvA_2-like"/>
</dbReference>
<keyword evidence="17" id="KW-1185">Reference proteome</keyword>
<feature type="binding site" evidence="14">
    <location>
        <position position="430"/>
    </location>
    <ligand>
        <name>Zn(2+)</name>
        <dbReference type="ChEBI" id="CHEBI:29105"/>
    </ligand>
</feature>
<dbReference type="GO" id="GO:0005829">
    <property type="term" value="C:cytosol"/>
    <property type="evidence" value="ECO:0007669"/>
    <property type="project" value="TreeGrafter"/>
</dbReference>
<feature type="binding site" evidence="14">
    <location>
        <position position="179"/>
    </location>
    <ligand>
        <name>NAD(+)</name>
        <dbReference type="ChEBI" id="CHEBI:57540"/>
    </ligand>
</feature>
<evidence type="ECO:0000256" key="8">
    <source>
        <dbReference type="ARBA" id="ARBA00022833"/>
    </source>
</evidence>
<dbReference type="InterPro" id="IPR004150">
    <property type="entry name" value="NAD_DNA_ligase_OB"/>
</dbReference>
<evidence type="ECO:0000256" key="9">
    <source>
        <dbReference type="ARBA" id="ARBA00022842"/>
    </source>
</evidence>
<dbReference type="InterPro" id="IPR004149">
    <property type="entry name" value="Znf_DNAligase_C4"/>
</dbReference>
<dbReference type="EMBL" id="JAASRN010000002">
    <property type="protein sequence ID" value="NIK74065.1"/>
    <property type="molecule type" value="Genomic_DNA"/>
</dbReference>
<dbReference type="Pfam" id="PF03119">
    <property type="entry name" value="DNA_ligase_ZBD"/>
    <property type="match status" value="1"/>
</dbReference>
<dbReference type="GO" id="GO:0006260">
    <property type="term" value="P:DNA replication"/>
    <property type="evidence" value="ECO:0007669"/>
    <property type="project" value="UniProtKB-KW"/>
</dbReference>
<evidence type="ECO:0000256" key="3">
    <source>
        <dbReference type="ARBA" id="ARBA00013308"/>
    </source>
</evidence>
<name>A0A846MRH8_9BACT</name>
<dbReference type="Gene3D" id="3.40.50.10190">
    <property type="entry name" value="BRCT domain"/>
    <property type="match status" value="1"/>
</dbReference>
<keyword evidence="11 14" id="KW-0234">DNA repair</keyword>
<dbReference type="Pfam" id="PF01653">
    <property type="entry name" value="DNA_ligase_aden"/>
    <property type="match status" value="1"/>
</dbReference>
<comment type="caution">
    <text evidence="16">The sequence shown here is derived from an EMBL/GenBank/DDBJ whole genome shotgun (WGS) entry which is preliminary data.</text>
</comment>
<dbReference type="GO" id="GO:0003911">
    <property type="term" value="F:DNA ligase (NAD+) activity"/>
    <property type="evidence" value="ECO:0007669"/>
    <property type="project" value="UniProtKB-UniRule"/>
</dbReference>
<dbReference type="InterPro" id="IPR001357">
    <property type="entry name" value="BRCT_dom"/>
</dbReference>
<keyword evidence="9 14" id="KW-0460">Magnesium</keyword>
<dbReference type="InterPro" id="IPR033136">
    <property type="entry name" value="DNA_ligase_CS"/>
</dbReference>
<dbReference type="Gene3D" id="3.30.470.30">
    <property type="entry name" value="DNA ligase/mRNA capping enzyme"/>
    <property type="match status" value="1"/>
</dbReference>
<dbReference type="Gene3D" id="2.40.50.140">
    <property type="entry name" value="Nucleic acid-binding proteins"/>
    <property type="match status" value="1"/>
</dbReference>
<evidence type="ECO:0000256" key="13">
    <source>
        <dbReference type="ARBA" id="ARBA00060881"/>
    </source>
</evidence>
<dbReference type="Gene3D" id="6.20.10.30">
    <property type="match status" value="1"/>
</dbReference>
<dbReference type="PANTHER" id="PTHR23389">
    <property type="entry name" value="CHROMOSOME TRANSMISSION FIDELITY FACTOR 18"/>
    <property type="match status" value="1"/>
</dbReference>
<dbReference type="FunFam" id="3.30.470.30:FF:000001">
    <property type="entry name" value="DNA ligase"/>
    <property type="match status" value="1"/>
</dbReference>
<evidence type="ECO:0000256" key="11">
    <source>
        <dbReference type="ARBA" id="ARBA00023204"/>
    </source>
</evidence>
<evidence type="ECO:0000256" key="7">
    <source>
        <dbReference type="ARBA" id="ARBA00022763"/>
    </source>
</evidence>
<dbReference type="SMART" id="SM00292">
    <property type="entry name" value="BRCT"/>
    <property type="match status" value="1"/>
</dbReference>
<dbReference type="Gene3D" id="1.10.287.610">
    <property type="entry name" value="Helix hairpin bin"/>
    <property type="match status" value="1"/>
</dbReference>
<dbReference type="InterPro" id="IPR012340">
    <property type="entry name" value="NA-bd_OB-fold"/>
</dbReference>
<dbReference type="HAMAP" id="MF_01588">
    <property type="entry name" value="DNA_ligase_A"/>
    <property type="match status" value="1"/>
</dbReference>
<accession>A0A846MRH8</accession>
<feature type="binding site" evidence="14">
    <location>
        <begin position="34"/>
        <end position="38"/>
    </location>
    <ligand>
        <name>NAD(+)</name>
        <dbReference type="ChEBI" id="CHEBI:57540"/>
    </ligand>
</feature>
<dbReference type="InterPro" id="IPR001679">
    <property type="entry name" value="DNA_ligase"/>
</dbReference>
<evidence type="ECO:0000256" key="1">
    <source>
        <dbReference type="ARBA" id="ARBA00004067"/>
    </source>
</evidence>
<dbReference type="FunFam" id="1.10.150.20:FF:000006">
    <property type="entry name" value="DNA ligase"/>
    <property type="match status" value="1"/>
</dbReference>
<dbReference type="InterPro" id="IPR041663">
    <property type="entry name" value="DisA/LigA_HHH"/>
</dbReference>
<gene>
    <name evidence="14" type="primary">ligA</name>
    <name evidence="16" type="ORF">FHS56_001578</name>
</gene>
<evidence type="ECO:0000256" key="14">
    <source>
        <dbReference type="HAMAP-Rule" id="MF_01588"/>
    </source>
</evidence>
<feature type="binding site" evidence="14">
    <location>
        <begin position="83"/>
        <end position="84"/>
    </location>
    <ligand>
        <name>NAD(+)</name>
        <dbReference type="ChEBI" id="CHEBI:57540"/>
    </ligand>
</feature>
<feature type="binding site" evidence="14">
    <location>
        <position position="318"/>
    </location>
    <ligand>
        <name>NAD(+)</name>
        <dbReference type="ChEBI" id="CHEBI:57540"/>
    </ligand>
</feature>
<dbReference type="PROSITE" id="PS01056">
    <property type="entry name" value="DNA_LIGASE_N2"/>
    <property type="match status" value="1"/>
</dbReference>
<keyword evidence="8 14" id="KW-0862">Zinc</keyword>
<comment type="function">
    <text evidence="1 14">DNA ligase that catalyzes the formation of phosphodiester linkages between 5'-phosphoryl and 3'-hydroxyl groups in double-stranded DNA using NAD as a coenzyme and as the energy source for the reaction. It is essential for DNA replication and repair of damaged DNA.</text>
</comment>
<feature type="binding site" evidence="14">
    <location>
        <position position="294"/>
    </location>
    <ligand>
        <name>NAD(+)</name>
        <dbReference type="ChEBI" id="CHEBI:57540"/>
    </ligand>
</feature>
<evidence type="ECO:0000256" key="2">
    <source>
        <dbReference type="ARBA" id="ARBA00012722"/>
    </source>
</evidence>
<keyword evidence="4 14" id="KW-0436">Ligase</keyword>
<feature type="binding site" evidence="14">
    <location>
        <position position="436"/>
    </location>
    <ligand>
        <name>Zn(2+)</name>
        <dbReference type="ChEBI" id="CHEBI:29105"/>
    </ligand>
</feature>
<dbReference type="Pfam" id="PF14520">
    <property type="entry name" value="HHH_5"/>
    <property type="match status" value="1"/>
</dbReference>
<dbReference type="SMART" id="SM00532">
    <property type="entry name" value="LIGANc"/>
    <property type="match status" value="1"/>
</dbReference>
<dbReference type="GO" id="GO:0046872">
    <property type="term" value="F:metal ion binding"/>
    <property type="evidence" value="ECO:0007669"/>
    <property type="project" value="UniProtKB-KW"/>
</dbReference>
<keyword evidence="14" id="KW-0464">Manganese</keyword>
<dbReference type="NCBIfam" id="NF005932">
    <property type="entry name" value="PRK07956.1"/>
    <property type="match status" value="1"/>
</dbReference>
<dbReference type="PANTHER" id="PTHR23389:SF9">
    <property type="entry name" value="DNA LIGASE"/>
    <property type="match status" value="1"/>
</dbReference>
<dbReference type="CDD" id="cd00114">
    <property type="entry name" value="LIGANc"/>
    <property type="match status" value="1"/>
</dbReference>
<comment type="catalytic activity">
    <reaction evidence="12 14">
        <text>NAD(+) + (deoxyribonucleotide)n-3'-hydroxyl + 5'-phospho-(deoxyribonucleotide)m = (deoxyribonucleotide)n+m + AMP + beta-nicotinamide D-nucleotide.</text>
        <dbReference type="EC" id="6.5.1.2"/>
    </reaction>
</comment>
<dbReference type="SMART" id="SM00278">
    <property type="entry name" value="HhH1"/>
    <property type="match status" value="4"/>
</dbReference>
<sequence length="674" mass="76980">MNKEDAKKRIAELVERLNYYNKRYYVDNVSEISDYEFDRLMDELRHLEEAFPDLVFPDSPTQRVGSDLTKEFPTVRHRYPMLSLDNTYSEGELREFEQRIRRFLGLAATEPIEYVCELKIDGVSISLIYDSKGYLQRGVTRGNGVEGEDVTPNIKTIASIPLRIESREPLPAYVEIRGEVVLTKAQFQKLNEQRAMDGEPLFANPRNTAAGTLKLQDPQEVARRRLSCYTYFLLTEPAIVKSHWEALEQLAIWQLPVSPHARLCRNIDEVLSYVQEWEHKRHELPFETDGIVVKVNRYDWQEQLGTTAKSPRWAIAYKYKPEEAITTLEDVVFQVGRTGAVTPVAVLKPVQLSGTTVQRASLHNEDYIKKLDLHYGDWVRVEKSGEIIPQITAVEKHRRPADARPVLFPTHCPECGSPLKREPQEAAYFCPNAWECPPQIKGRIEHFAYRRAMNIEGLGERIIALLYDRGLVRNIADLYDLKAEDILQLEGFKERSTQNLLSAIEKSKQVPYPRVLYALGIRHVGETVAKVLAKHFPSIDALRKASKEELMQVPEIGEVIADSIRAFFQDPANVALIERLRRVGLQLEMPQEQHIQKNVLNGAVFVVSGTFSRFSREEIKDFIEQHGGVVKSSVSSKTDFLVVGEAPGASKLEKAEKLGVKIITEKELVNMCRQ</sequence>
<dbReference type="Pfam" id="PF12826">
    <property type="entry name" value="HHH_2"/>
    <property type="match status" value="1"/>
</dbReference>
<evidence type="ECO:0000313" key="17">
    <source>
        <dbReference type="Proteomes" id="UP000537126"/>
    </source>
</evidence>
<evidence type="ECO:0000256" key="6">
    <source>
        <dbReference type="ARBA" id="ARBA00022723"/>
    </source>
</evidence>
<dbReference type="Gene3D" id="1.10.150.20">
    <property type="entry name" value="5' to 3' exonuclease, C-terminal subdomain"/>
    <property type="match status" value="2"/>
</dbReference>
<feature type="binding site" evidence="14">
    <location>
        <position position="141"/>
    </location>
    <ligand>
        <name>NAD(+)</name>
        <dbReference type="ChEBI" id="CHEBI:57540"/>
    </ligand>
</feature>
<feature type="domain" description="BRCT" evidence="15">
    <location>
        <begin position="595"/>
        <end position="674"/>
    </location>
</feature>
<dbReference type="FunFam" id="1.10.150.20:FF:000007">
    <property type="entry name" value="DNA ligase"/>
    <property type="match status" value="1"/>
</dbReference>
<feature type="binding site" evidence="14">
    <location>
        <position position="415"/>
    </location>
    <ligand>
        <name>Zn(2+)</name>
        <dbReference type="ChEBI" id="CHEBI:29105"/>
    </ligand>
</feature>
<feature type="active site" description="N6-AMP-lysine intermediate" evidence="14">
    <location>
        <position position="119"/>
    </location>
</feature>
<dbReference type="CDD" id="cd17748">
    <property type="entry name" value="BRCT_DNA_ligase_like"/>
    <property type="match status" value="1"/>
</dbReference>
<dbReference type="InterPro" id="IPR003583">
    <property type="entry name" value="Hlx-hairpin-Hlx_DNA-bd_motif"/>
</dbReference>
<comment type="cofactor">
    <cofactor evidence="14">
        <name>Mg(2+)</name>
        <dbReference type="ChEBI" id="CHEBI:18420"/>
    </cofactor>
    <cofactor evidence="14">
        <name>Mn(2+)</name>
        <dbReference type="ChEBI" id="CHEBI:29035"/>
    </cofactor>
</comment>
<dbReference type="InterPro" id="IPR036420">
    <property type="entry name" value="BRCT_dom_sf"/>
</dbReference>
<proteinExistence type="inferred from homology"/>
<organism evidence="16 17">
    <name type="scientific">Thermonema lapsum</name>
    <dbReference type="NCBI Taxonomy" id="28195"/>
    <lineage>
        <taxon>Bacteria</taxon>
        <taxon>Pseudomonadati</taxon>
        <taxon>Bacteroidota</taxon>
        <taxon>Cytophagia</taxon>
        <taxon>Cytophagales</taxon>
        <taxon>Thermonemataceae</taxon>
        <taxon>Thermonema</taxon>
    </lineage>
</organism>
<reference evidence="16 17" key="1">
    <citation type="submission" date="2020-03" db="EMBL/GenBank/DDBJ databases">
        <title>Genomic Encyclopedia of Type Strains, Phase IV (KMG-IV): sequencing the most valuable type-strain genomes for metagenomic binning, comparative biology and taxonomic classification.</title>
        <authorList>
            <person name="Goeker M."/>
        </authorList>
    </citation>
    <scope>NUCLEOTIDE SEQUENCE [LARGE SCALE GENOMIC DNA]</scope>
    <source>
        <strain evidence="16 17">DSM 5718</strain>
    </source>
</reference>
<keyword evidence="10 14" id="KW-0520">NAD</keyword>
<dbReference type="GO" id="GO:0006281">
    <property type="term" value="P:DNA repair"/>
    <property type="evidence" value="ECO:0007669"/>
    <property type="project" value="UniProtKB-KW"/>
</dbReference>
<dbReference type="InterPro" id="IPR013839">
    <property type="entry name" value="DNAligase_adenylation"/>
</dbReference>
<dbReference type="RefSeq" id="WP_166919385.1">
    <property type="nucleotide sequence ID" value="NZ_JAASRN010000002.1"/>
</dbReference>
<dbReference type="Pfam" id="PF03120">
    <property type="entry name" value="OB_DNA_ligase"/>
    <property type="match status" value="1"/>
</dbReference>
<comment type="similarity">
    <text evidence="13 14">Belongs to the NAD-dependent DNA ligase family. LigA subfamily.</text>
</comment>
<feature type="binding site" evidence="14">
    <location>
        <position position="412"/>
    </location>
    <ligand>
        <name>Zn(2+)</name>
        <dbReference type="ChEBI" id="CHEBI:29105"/>
    </ligand>
</feature>
<dbReference type="InterPro" id="IPR013840">
    <property type="entry name" value="DNAligase_N"/>
</dbReference>
<dbReference type="SUPFAM" id="SSF47781">
    <property type="entry name" value="RuvA domain 2-like"/>
    <property type="match status" value="1"/>
</dbReference>
<dbReference type="PIRSF" id="PIRSF001604">
    <property type="entry name" value="LigA"/>
    <property type="match status" value="1"/>
</dbReference>
<dbReference type="GO" id="GO:0003677">
    <property type="term" value="F:DNA binding"/>
    <property type="evidence" value="ECO:0007669"/>
    <property type="project" value="InterPro"/>
</dbReference>